<gene>
    <name evidence="1" type="ORF">JCM21142_31063</name>
</gene>
<proteinExistence type="predicted"/>
<dbReference type="EMBL" id="BAMD01000009">
    <property type="protein sequence ID" value="GAF02429.1"/>
    <property type="molecule type" value="Genomic_DNA"/>
</dbReference>
<protein>
    <submittedName>
        <fullName evidence="1">Uncharacterized protein</fullName>
    </submittedName>
</protein>
<dbReference type="AlphaFoldDB" id="W7YIS0"/>
<sequence length="160" mass="17728">MPISIGVKNELILSKPFLKDIQCGSVEQAYIVVTGAIAYDYGFEVEKTDVEYMQRKLLRQRSNVILGGGGFGSARLQGDFYVRKNLYATVAVRALFSDGSAGNSLEQNSSLRLKISPHFSLMAGYWLTLGKGTETPVLPIVDLTYHFGLKQGREEGLFKR</sequence>
<evidence type="ECO:0000313" key="2">
    <source>
        <dbReference type="Proteomes" id="UP000019402"/>
    </source>
</evidence>
<keyword evidence="2" id="KW-1185">Reference proteome</keyword>
<reference evidence="1 2" key="1">
    <citation type="journal article" date="2014" name="Genome Announc.">
        <title>Draft Genome Sequence of Cytophaga fermentans JCM 21142T, a Facultative Anaerobe Isolated from Marine Mud.</title>
        <authorList>
            <person name="Starns D."/>
            <person name="Oshima K."/>
            <person name="Suda W."/>
            <person name="Iino T."/>
            <person name="Yuki M."/>
            <person name="Inoue J."/>
            <person name="Kitamura K."/>
            <person name="Iida T."/>
            <person name="Darby A."/>
            <person name="Hattori M."/>
            <person name="Ohkuma M."/>
        </authorList>
    </citation>
    <scope>NUCLEOTIDE SEQUENCE [LARGE SCALE GENOMIC DNA]</scope>
    <source>
        <strain evidence="1 2">JCM 21142</strain>
    </source>
</reference>
<dbReference type="eggNOG" id="ENOG502ZN8N">
    <property type="taxonomic scope" value="Bacteria"/>
</dbReference>
<dbReference type="Proteomes" id="UP000019402">
    <property type="component" value="Unassembled WGS sequence"/>
</dbReference>
<comment type="caution">
    <text evidence="1">The sequence shown here is derived from an EMBL/GenBank/DDBJ whole genome shotgun (WGS) entry which is preliminary data.</text>
</comment>
<dbReference type="STRING" id="869213.GCA_000517085_03434"/>
<evidence type="ECO:0000313" key="1">
    <source>
        <dbReference type="EMBL" id="GAF02429.1"/>
    </source>
</evidence>
<organism evidence="1 2">
    <name type="scientific">Saccharicrinis fermentans DSM 9555 = JCM 21142</name>
    <dbReference type="NCBI Taxonomy" id="869213"/>
    <lineage>
        <taxon>Bacteria</taxon>
        <taxon>Pseudomonadati</taxon>
        <taxon>Bacteroidota</taxon>
        <taxon>Bacteroidia</taxon>
        <taxon>Marinilabiliales</taxon>
        <taxon>Marinilabiliaceae</taxon>
        <taxon>Saccharicrinis</taxon>
    </lineage>
</organism>
<name>W7YIS0_9BACT</name>
<accession>W7YIS0</accession>